<dbReference type="AlphaFoldDB" id="A0AAW9S637"/>
<accession>A0AAW9S637</accession>
<keyword evidence="3" id="KW-1185">Reference proteome</keyword>
<gene>
    <name evidence="2" type="ORF">AAG747_11410</name>
</gene>
<dbReference type="Pfam" id="PF14064">
    <property type="entry name" value="HmuY"/>
    <property type="match status" value="1"/>
</dbReference>
<keyword evidence="1" id="KW-0732">Signal</keyword>
<dbReference type="PROSITE" id="PS51257">
    <property type="entry name" value="PROKAR_LIPOPROTEIN"/>
    <property type="match status" value="1"/>
</dbReference>
<comment type="caution">
    <text evidence="2">The sequence shown here is derived from an EMBL/GenBank/DDBJ whole genome shotgun (WGS) entry which is preliminary data.</text>
</comment>
<protein>
    <submittedName>
        <fullName evidence="2">HmuY family protein</fullName>
    </submittedName>
</protein>
<organism evidence="2 3">
    <name type="scientific">Rapidithrix thailandica</name>
    <dbReference type="NCBI Taxonomy" id="413964"/>
    <lineage>
        <taxon>Bacteria</taxon>
        <taxon>Pseudomonadati</taxon>
        <taxon>Bacteroidota</taxon>
        <taxon>Cytophagia</taxon>
        <taxon>Cytophagales</taxon>
        <taxon>Flammeovirgaceae</taxon>
        <taxon>Rapidithrix</taxon>
    </lineage>
</organism>
<dbReference type="Proteomes" id="UP001403385">
    <property type="component" value="Unassembled WGS sequence"/>
</dbReference>
<name>A0AAW9S637_9BACT</name>
<evidence type="ECO:0000256" key="1">
    <source>
        <dbReference type="SAM" id="SignalP"/>
    </source>
</evidence>
<dbReference type="CDD" id="cd12105">
    <property type="entry name" value="HmuY"/>
    <property type="match status" value="1"/>
</dbReference>
<dbReference type="RefSeq" id="WP_346821299.1">
    <property type="nucleotide sequence ID" value="NZ_JBDKWZ010000005.1"/>
</dbReference>
<feature type="chain" id="PRO_5043656578" evidence="1">
    <location>
        <begin position="22"/>
        <end position="260"/>
    </location>
</feature>
<feature type="signal peptide" evidence="1">
    <location>
        <begin position="1"/>
        <end position="21"/>
    </location>
</feature>
<evidence type="ECO:0000313" key="2">
    <source>
        <dbReference type="EMBL" id="MEN7548521.1"/>
    </source>
</evidence>
<dbReference type="EMBL" id="JBDKWZ010000005">
    <property type="protein sequence ID" value="MEN7548521.1"/>
    <property type="molecule type" value="Genomic_DNA"/>
</dbReference>
<proteinExistence type="predicted"/>
<evidence type="ECO:0000313" key="3">
    <source>
        <dbReference type="Proteomes" id="UP001403385"/>
    </source>
</evidence>
<dbReference type="InterPro" id="IPR025921">
    <property type="entry name" value="HmuY"/>
</dbReference>
<reference evidence="2 3" key="1">
    <citation type="submission" date="2024-04" db="EMBL/GenBank/DDBJ databases">
        <title>Novel genus in family Flammeovirgaceae.</title>
        <authorList>
            <person name="Nguyen T.H."/>
            <person name="Vuong T.Q."/>
            <person name="Le H."/>
            <person name="Kim S.-G."/>
        </authorList>
    </citation>
    <scope>NUCLEOTIDE SEQUENCE [LARGE SCALE GENOMIC DNA]</scope>
    <source>
        <strain evidence="2 3">JCM 23209</strain>
    </source>
</reference>
<sequence>MTRFNTLLLLLWIGISLSSCSDDSNPAPKPDEPQGKGVPSGIYEIKNLELDTSASSSGQATTIYYSLEENKQVPASLAQTDAWDIAFTGIYNSSLAINNGTSTLSPGYGGPGKGAVYLIKDSAIDAEYYNAPGKPLKKAPPHTLFDLAFDKVHKVSISDEKFLTGQLGLDHFDGSGDGWAYYDFYNDMYPERPDEEKAHVVYPMPRTLLIRTARGNYAKLIVYSMYKDAPEDPDRSHQPGYLTFTYAIQKDGSKNLDLAK</sequence>